<gene>
    <name evidence="7" type="ORF">SJ05684_c25760</name>
</gene>
<dbReference type="PRINTS" id="PR00598">
    <property type="entry name" value="HTHMARR"/>
</dbReference>
<proteinExistence type="predicted"/>
<evidence type="ECO:0000313" key="8">
    <source>
        <dbReference type="Proteomes" id="UP000217211"/>
    </source>
</evidence>
<dbReference type="Pfam" id="PF22381">
    <property type="entry name" value="Staph_reg_Sar_Rot"/>
    <property type="match status" value="1"/>
</dbReference>
<dbReference type="InterPro" id="IPR000835">
    <property type="entry name" value="HTH_MarR-typ"/>
</dbReference>
<dbReference type="FunFam" id="1.10.10.10:FF:000163">
    <property type="entry name" value="MarR family transcriptional regulator"/>
    <property type="match status" value="1"/>
</dbReference>
<dbReference type="InterPro" id="IPR036390">
    <property type="entry name" value="WH_DNA-bd_sf"/>
</dbReference>
<organism evidence="7 8">
    <name type="scientific">Sinorhizobium sojae CCBAU 05684</name>
    <dbReference type="NCBI Taxonomy" id="716928"/>
    <lineage>
        <taxon>Bacteria</taxon>
        <taxon>Pseudomonadati</taxon>
        <taxon>Pseudomonadota</taxon>
        <taxon>Alphaproteobacteria</taxon>
        <taxon>Hyphomicrobiales</taxon>
        <taxon>Rhizobiaceae</taxon>
        <taxon>Sinorhizobium/Ensifer group</taxon>
        <taxon>Sinorhizobium</taxon>
    </lineage>
</organism>
<dbReference type="PANTHER" id="PTHR33164:SF5">
    <property type="entry name" value="ORGANIC HYDROPEROXIDE RESISTANCE TRANSCRIPTIONAL REGULATOR"/>
    <property type="match status" value="1"/>
</dbReference>
<evidence type="ECO:0000256" key="4">
    <source>
        <dbReference type="ARBA" id="ARBA00023125"/>
    </source>
</evidence>
<dbReference type="Proteomes" id="UP000217211">
    <property type="component" value="Chromosome"/>
</dbReference>
<evidence type="ECO:0000256" key="1">
    <source>
        <dbReference type="ARBA" id="ARBA00004496"/>
    </source>
</evidence>
<keyword evidence="3" id="KW-0805">Transcription regulation</keyword>
<feature type="domain" description="HTH marR-type" evidence="6">
    <location>
        <begin position="16"/>
        <end position="150"/>
    </location>
</feature>
<evidence type="ECO:0000256" key="3">
    <source>
        <dbReference type="ARBA" id="ARBA00023015"/>
    </source>
</evidence>
<dbReference type="SMART" id="SM00347">
    <property type="entry name" value="HTH_MARR"/>
    <property type="match status" value="1"/>
</dbReference>
<keyword evidence="5" id="KW-0804">Transcription</keyword>
<dbReference type="OrthoDB" id="9806864at2"/>
<dbReference type="GO" id="GO:0003677">
    <property type="term" value="F:DNA binding"/>
    <property type="evidence" value="ECO:0007669"/>
    <property type="project" value="UniProtKB-KW"/>
</dbReference>
<evidence type="ECO:0000256" key="2">
    <source>
        <dbReference type="ARBA" id="ARBA00022490"/>
    </source>
</evidence>
<keyword evidence="4" id="KW-0238">DNA-binding</keyword>
<dbReference type="eggNOG" id="COG1846">
    <property type="taxonomic scope" value="Bacteria"/>
</dbReference>
<sequence>MAKADTPSSDEVMKLDDFLCFAIYSANHAFTRVYKPLLDELGLTYPQYLVMVVLWEKDDQTVGSLGEKLFLESSTLTPMLKRLEAVGYISRVRDRTDERQVRVRLTDTGSALREKASAVPNGIVEATGMEPAEMTRLKREIAALRTSLLR</sequence>
<dbReference type="RefSeq" id="WP_034856486.1">
    <property type="nucleotide sequence ID" value="NZ_AJQT01000075.1"/>
</dbReference>
<dbReference type="Gene3D" id="1.10.10.10">
    <property type="entry name" value="Winged helix-like DNA-binding domain superfamily/Winged helix DNA-binding domain"/>
    <property type="match status" value="1"/>
</dbReference>
<dbReference type="KEGG" id="esj:SJ05684_c25760"/>
<comment type="subcellular location">
    <subcellularLocation>
        <location evidence="1">Cytoplasm</location>
    </subcellularLocation>
</comment>
<dbReference type="GO" id="GO:0003700">
    <property type="term" value="F:DNA-binding transcription factor activity"/>
    <property type="evidence" value="ECO:0007669"/>
    <property type="project" value="InterPro"/>
</dbReference>
<evidence type="ECO:0000313" key="7">
    <source>
        <dbReference type="EMBL" id="ASY64015.1"/>
    </source>
</evidence>
<dbReference type="InterPro" id="IPR039422">
    <property type="entry name" value="MarR/SlyA-like"/>
</dbReference>
<dbReference type="SUPFAM" id="SSF46785">
    <property type="entry name" value="Winged helix' DNA-binding domain"/>
    <property type="match status" value="1"/>
</dbReference>
<dbReference type="GO" id="GO:0005737">
    <property type="term" value="C:cytoplasm"/>
    <property type="evidence" value="ECO:0007669"/>
    <property type="project" value="UniProtKB-SubCell"/>
</dbReference>
<accession>A0A249PE27</accession>
<keyword evidence="8" id="KW-1185">Reference proteome</keyword>
<dbReference type="PROSITE" id="PS50995">
    <property type="entry name" value="HTH_MARR_2"/>
    <property type="match status" value="1"/>
</dbReference>
<name>A0A249PE27_9HYPH</name>
<dbReference type="PANTHER" id="PTHR33164">
    <property type="entry name" value="TRANSCRIPTIONAL REGULATOR, MARR FAMILY"/>
    <property type="match status" value="1"/>
</dbReference>
<dbReference type="InterPro" id="IPR036388">
    <property type="entry name" value="WH-like_DNA-bd_sf"/>
</dbReference>
<dbReference type="EMBL" id="CP023067">
    <property type="protein sequence ID" value="ASY64015.1"/>
    <property type="molecule type" value="Genomic_DNA"/>
</dbReference>
<dbReference type="InterPro" id="IPR055166">
    <property type="entry name" value="Transc_reg_Sar_Rot_HTH"/>
</dbReference>
<protein>
    <submittedName>
        <fullName evidence="7">Organic hydroperoxide resistance transcriptional regulator</fullName>
    </submittedName>
</protein>
<evidence type="ECO:0000259" key="6">
    <source>
        <dbReference type="PROSITE" id="PS50995"/>
    </source>
</evidence>
<dbReference type="AlphaFoldDB" id="A0A249PE27"/>
<reference evidence="7 8" key="1">
    <citation type="submission" date="2017-08" db="EMBL/GenBank/DDBJ databases">
        <title>Multipartite genome sequences of Sinorhizobium species nodulating soybeans.</title>
        <authorList>
            <person name="Tian C.F."/>
        </authorList>
    </citation>
    <scope>NUCLEOTIDE SEQUENCE [LARGE SCALE GENOMIC DNA]</scope>
    <source>
        <strain evidence="7 8">CCBAU 05684</strain>
    </source>
</reference>
<dbReference type="STRING" id="716928.GCA_000261485_03611"/>
<evidence type="ECO:0000256" key="5">
    <source>
        <dbReference type="ARBA" id="ARBA00023163"/>
    </source>
</evidence>
<dbReference type="GO" id="GO:0006950">
    <property type="term" value="P:response to stress"/>
    <property type="evidence" value="ECO:0007669"/>
    <property type="project" value="TreeGrafter"/>
</dbReference>
<keyword evidence="2" id="KW-0963">Cytoplasm</keyword>